<accession>A0A914LWZ0</accession>
<sequence length="63" mass="7568">MTEITKKKKEDEDNNYLNEIPRPFPLRPFNNNNVNFNSQINFNMRWPKTNDLANKIILLLPLH</sequence>
<reference evidence="2" key="1">
    <citation type="submission" date="2022-11" db="UniProtKB">
        <authorList>
            <consortium name="WormBaseParasite"/>
        </authorList>
    </citation>
    <scope>IDENTIFICATION</scope>
</reference>
<dbReference type="AlphaFoldDB" id="A0A914LWZ0"/>
<dbReference type="WBParaSite" id="Minc3s00987g19599">
    <property type="protein sequence ID" value="Minc3s00987g19599"/>
    <property type="gene ID" value="Minc3s00987g19599"/>
</dbReference>
<protein>
    <submittedName>
        <fullName evidence="2">Uncharacterized protein</fullName>
    </submittedName>
</protein>
<proteinExistence type="predicted"/>
<name>A0A914LWZ0_MELIC</name>
<dbReference type="Proteomes" id="UP000887563">
    <property type="component" value="Unplaced"/>
</dbReference>
<keyword evidence="1" id="KW-1185">Reference proteome</keyword>
<evidence type="ECO:0000313" key="1">
    <source>
        <dbReference type="Proteomes" id="UP000887563"/>
    </source>
</evidence>
<evidence type="ECO:0000313" key="2">
    <source>
        <dbReference type="WBParaSite" id="Minc3s00987g19599"/>
    </source>
</evidence>
<organism evidence="1 2">
    <name type="scientific">Meloidogyne incognita</name>
    <name type="common">Southern root-knot nematode worm</name>
    <name type="synonym">Oxyuris incognita</name>
    <dbReference type="NCBI Taxonomy" id="6306"/>
    <lineage>
        <taxon>Eukaryota</taxon>
        <taxon>Metazoa</taxon>
        <taxon>Ecdysozoa</taxon>
        <taxon>Nematoda</taxon>
        <taxon>Chromadorea</taxon>
        <taxon>Rhabditida</taxon>
        <taxon>Tylenchina</taxon>
        <taxon>Tylenchomorpha</taxon>
        <taxon>Tylenchoidea</taxon>
        <taxon>Meloidogynidae</taxon>
        <taxon>Meloidogyninae</taxon>
        <taxon>Meloidogyne</taxon>
        <taxon>Meloidogyne incognita group</taxon>
    </lineage>
</organism>